<dbReference type="InterPro" id="IPR001680">
    <property type="entry name" value="WD40_rpt"/>
</dbReference>
<organism evidence="6 7">
    <name type="scientific">Cuscuta epithymum</name>
    <dbReference type="NCBI Taxonomy" id="186058"/>
    <lineage>
        <taxon>Eukaryota</taxon>
        <taxon>Viridiplantae</taxon>
        <taxon>Streptophyta</taxon>
        <taxon>Embryophyta</taxon>
        <taxon>Tracheophyta</taxon>
        <taxon>Spermatophyta</taxon>
        <taxon>Magnoliopsida</taxon>
        <taxon>eudicotyledons</taxon>
        <taxon>Gunneridae</taxon>
        <taxon>Pentapetalae</taxon>
        <taxon>asterids</taxon>
        <taxon>lamiids</taxon>
        <taxon>Solanales</taxon>
        <taxon>Convolvulaceae</taxon>
        <taxon>Cuscuteae</taxon>
        <taxon>Cuscuta</taxon>
        <taxon>Cuscuta subgen. Cuscuta</taxon>
    </lineage>
</organism>
<evidence type="ECO:0000256" key="2">
    <source>
        <dbReference type="ARBA" id="ARBA00022574"/>
    </source>
</evidence>
<dbReference type="GO" id="GO:0000118">
    <property type="term" value="C:histone deacetylase complex"/>
    <property type="evidence" value="ECO:0007669"/>
    <property type="project" value="TreeGrafter"/>
</dbReference>
<dbReference type="GO" id="GO:0003714">
    <property type="term" value="F:transcription corepressor activity"/>
    <property type="evidence" value="ECO:0007669"/>
    <property type="project" value="InterPro"/>
</dbReference>
<sequence>MACTMLYHIPWLSPIGELMSTLAKHRGPINSLKWNKKGDYLLSGSMDKTAIEWDMKATEWKQQFEFHSDSSAKYELRLLNHLSICLPLILLPSRSTGQQRNP</sequence>
<evidence type="ECO:0000256" key="4">
    <source>
        <dbReference type="ARBA" id="ARBA00023242"/>
    </source>
</evidence>
<evidence type="ECO:0000313" key="7">
    <source>
        <dbReference type="Proteomes" id="UP001152523"/>
    </source>
</evidence>
<keyword evidence="3" id="KW-0677">Repeat</keyword>
<dbReference type="GO" id="GO:0006357">
    <property type="term" value="P:regulation of transcription by RNA polymerase II"/>
    <property type="evidence" value="ECO:0007669"/>
    <property type="project" value="TreeGrafter"/>
</dbReference>
<dbReference type="Pfam" id="PF00400">
    <property type="entry name" value="WD40"/>
    <property type="match status" value="1"/>
</dbReference>
<dbReference type="InterPro" id="IPR036322">
    <property type="entry name" value="WD40_repeat_dom_sf"/>
</dbReference>
<protein>
    <submittedName>
        <fullName evidence="6">Uncharacterized protein</fullName>
    </submittedName>
</protein>
<reference evidence="6" key="1">
    <citation type="submission" date="2022-07" db="EMBL/GenBank/DDBJ databases">
        <authorList>
            <person name="Macas J."/>
            <person name="Novak P."/>
            <person name="Neumann P."/>
        </authorList>
    </citation>
    <scope>NUCLEOTIDE SEQUENCE</scope>
</reference>
<proteinExistence type="predicted"/>
<dbReference type="Gene3D" id="2.130.10.10">
    <property type="entry name" value="YVTN repeat-like/Quinoprotein amine dehydrogenase"/>
    <property type="match status" value="1"/>
</dbReference>
<comment type="subcellular location">
    <subcellularLocation>
        <location evidence="1">Nucleus</location>
    </subcellularLocation>
</comment>
<feature type="repeat" description="WD" evidence="5">
    <location>
        <begin position="22"/>
        <end position="63"/>
    </location>
</feature>
<dbReference type="Proteomes" id="UP001152523">
    <property type="component" value="Unassembled WGS sequence"/>
</dbReference>
<dbReference type="SMART" id="SM00320">
    <property type="entry name" value="WD40"/>
    <property type="match status" value="1"/>
</dbReference>
<dbReference type="PROSITE" id="PS50082">
    <property type="entry name" value="WD_REPEATS_2"/>
    <property type="match status" value="1"/>
</dbReference>
<dbReference type="EMBL" id="CAMAPF010000967">
    <property type="protein sequence ID" value="CAH9131934.1"/>
    <property type="molecule type" value="Genomic_DNA"/>
</dbReference>
<dbReference type="SUPFAM" id="SSF50978">
    <property type="entry name" value="WD40 repeat-like"/>
    <property type="match status" value="1"/>
</dbReference>
<dbReference type="AlphaFoldDB" id="A0AAV0F962"/>
<keyword evidence="7" id="KW-1185">Reference proteome</keyword>
<gene>
    <name evidence="6" type="ORF">CEPIT_LOCUS31784</name>
</gene>
<keyword evidence="2 5" id="KW-0853">WD repeat</keyword>
<name>A0AAV0F962_9ASTE</name>
<dbReference type="InterPro" id="IPR045183">
    <property type="entry name" value="Ebi-like"/>
</dbReference>
<dbReference type="PROSITE" id="PS50294">
    <property type="entry name" value="WD_REPEATS_REGION"/>
    <property type="match status" value="1"/>
</dbReference>
<evidence type="ECO:0000313" key="6">
    <source>
        <dbReference type="EMBL" id="CAH9131934.1"/>
    </source>
</evidence>
<accession>A0AAV0F962</accession>
<evidence type="ECO:0000256" key="3">
    <source>
        <dbReference type="ARBA" id="ARBA00022737"/>
    </source>
</evidence>
<evidence type="ECO:0000256" key="5">
    <source>
        <dbReference type="PROSITE-ProRule" id="PRU00221"/>
    </source>
</evidence>
<dbReference type="InterPro" id="IPR015943">
    <property type="entry name" value="WD40/YVTN_repeat-like_dom_sf"/>
</dbReference>
<comment type="caution">
    <text evidence="6">The sequence shown here is derived from an EMBL/GenBank/DDBJ whole genome shotgun (WGS) entry which is preliminary data.</text>
</comment>
<evidence type="ECO:0000256" key="1">
    <source>
        <dbReference type="ARBA" id="ARBA00004123"/>
    </source>
</evidence>
<keyword evidence="4" id="KW-0539">Nucleus</keyword>
<dbReference type="PANTHER" id="PTHR22846">
    <property type="entry name" value="WD40 REPEAT PROTEIN"/>
    <property type="match status" value="1"/>
</dbReference>
<dbReference type="PANTHER" id="PTHR22846:SF2">
    <property type="entry name" value="F-BOX-LIKE_WD REPEAT-CONTAINING PROTEIN EBI"/>
    <property type="match status" value="1"/>
</dbReference>